<reference evidence="1 2" key="1">
    <citation type="submission" date="2017-12" db="EMBL/GenBank/DDBJ databases">
        <title>Kangiella profundi FT102 completed genome.</title>
        <authorList>
            <person name="Xu J."/>
            <person name="Wang J."/>
            <person name="Lu Y."/>
        </authorList>
    </citation>
    <scope>NUCLEOTIDE SEQUENCE [LARGE SCALE GENOMIC DNA]</scope>
    <source>
        <strain evidence="1 2">FT102</strain>
    </source>
</reference>
<dbReference type="EMBL" id="CP025120">
    <property type="protein sequence ID" value="AUD79744.1"/>
    <property type="molecule type" value="Genomic_DNA"/>
</dbReference>
<organism evidence="1 2">
    <name type="scientific">Kangiella profundi</name>
    <dbReference type="NCBI Taxonomy" id="1561924"/>
    <lineage>
        <taxon>Bacteria</taxon>
        <taxon>Pseudomonadati</taxon>
        <taxon>Pseudomonadota</taxon>
        <taxon>Gammaproteobacteria</taxon>
        <taxon>Kangiellales</taxon>
        <taxon>Kangiellaceae</taxon>
        <taxon>Kangiella</taxon>
    </lineage>
</organism>
<dbReference type="AlphaFoldDB" id="A0A2K9ALE5"/>
<evidence type="ECO:0000313" key="1">
    <source>
        <dbReference type="EMBL" id="AUD79744.1"/>
    </source>
</evidence>
<protein>
    <submittedName>
        <fullName evidence="1">Cold-shock protein</fullName>
    </submittedName>
</protein>
<proteinExistence type="predicted"/>
<keyword evidence="2" id="KW-1185">Reference proteome</keyword>
<dbReference type="SUPFAM" id="SSF50249">
    <property type="entry name" value="Nucleic acid-binding proteins"/>
    <property type="match status" value="1"/>
</dbReference>
<dbReference type="Gene3D" id="2.40.50.140">
    <property type="entry name" value="Nucleic acid-binding proteins"/>
    <property type="match status" value="1"/>
</dbReference>
<name>A0A2K9ALE5_9GAMM</name>
<evidence type="ECO:0000313" key="2">
    <source>
        <dbReference type="Proteomes" id="UP000232693"/>
    </source>
</evidence>
<dbReference type="InterPro" id="IPR002059">
    <property type="entry name" value="CSP_DNA-bd"/>
</dbReference>
<dbReference type="SMART" id="SM00357">
    <property type="entry name" value="CSP"/>
    <property type="match status" value="1"/>
</dbReference>
<dbReference type="OrthoDB" id="5568695at2"/>
<dbReference type="PROSITE" id="PS51857">
    <property type="entry name" value="CSD_2"/>
    <property type="match status" value="1"/>
</dbReference>
<accession>A0A2K9ALE5</accession>
<dbReference type="Pfam" id="PF00313">
    <property type="entry name" value="CSD"/>
    <property type="match status" value="1"/>
</dbReference>
<dbReference type="InterPro" id="IPR012340">
    <property type="entry name" value="NA-bd_OB-fold"/>
</dbReference>
<dbReference type="GO" id="GO:0005829">
    <property type="term" value="C:cytosol"/>
    <property type="evidence" value="ECO:0007669"/>
    <property type="project" value="UniProtKB-ARBA"/>
</dbReference>
<dbReference type="PRINTS" id="PR00050">
    <property type="entry name" value="COLDSHOCK"/>
</dbReference>
<dbReference type="KEGG" id="kpd:CW740_10995"/>
<sequence length="148" mass="16087">MKGKVKWFSNEKGFGFITGDDGVDRFVGVRKVVGSELPKIGNVVEFDHKDAKKGPQAINVKILESTSSTRADDEQVTCPSCSKRMIPRIITGPPLVHGKGSWTPVPKRSICPFCSQTYKEFPASSGEVVGAIIFGIIALGFITFFFSS</sequence>
<dbReference type="CDD" id="cd04458">
    <property type="entry name" value="CSP_CDS"/>
    <property type="match status" value="1"/>
</dbReference>
<dbReference type="Proteomes" id="UP000232693">
    <property type="component" value="Chromosome"/>
</dbReference>
<dbReference type="RefSeq" id="WP_106647543.1">
    <property type="nucleotide sequence ID" value="NZ_BMGO01000001.1"/>
</dbReference>
<gene>
    <name evidence="1" type="ORF">CW740_10995</name>
</gene>
<dbReference type="InterPro" id="IPR011129">
    <property type="entry name" value="CSD"/>
</dbReference>
<dbReference type="GO" id="GO:0003676">
    <property type="term" value="F:nucleic acid binding"/>
    <property type="evidence" value="ECO:0007669"/>
    <property type="project" value="InterPro"/>
</dbReference>